<proteinExistence type="inferred from homology"/>
<dbReference type="CDD" id="cd05471">
    <property type="entry name" value="pepsin_like"/>
    <property type="match status" value="1"/>
</dbReference>
<dbReference type="OrthoDB" id="4074350at2759"/>
<comment type="similarity">
    <text evidence="1">Belongs to the peptidase A1 family.</text>
</comment>
<dbReference type="OMA" id="MRCRKER"/>
<evidence type="ECO:0000256" key="4">
    <source>
        <dbReference type="SAM" id="Phobius"/>
    </source>
</evidence>
<sequence>MRMSPLVSVGRRNPLRSVPRWTFRLAVVVFILSSLEFAAAASFPAPLSVTPSSNWIGYDGSWSSLSIRVGTPSQWLQVIPNTGSSETWVIGRGGCDATMRCRKERGGLFLANASTTWSHVGLYELGSNLQLGDAGYGDYGYDVVGLNNDVSVSEQVISMVTTVKWWIGSLGLGVTDTNFTDENKLSLLSSLVQNTSMVPSHSYGYTAGAFYQMKGVPTSLTLGGFDRSRFVPNEVSFFLSPDNLPAVTIKSVKVQTDPMSISNSLGDDLAIDLSAVGTFVLDSSTPFLWFPEQICNSLAGKLGLVYNDTLDLYTYGPNTSTYNAIASSNVSFTFTVSDLPGSSKSVNITLPFAAFDHKLTYPYPGLDQNQSSDGLRYFPLRRTTDPKKLTIGRVFLQEAYLTVDYERRNFSISQATFNPDSGISMDLVAITPPIDSTFPGVNGTTHGQKIPKAAIVGVTIGVSVAIIIISLIILFFYRRRRSREFSISEKEECPPRFKFPWKFWRRSPSSSMPAELVADKHHPVEADNTAIRYELPAATPVELPATEVSGYRYGHMQKARDVDIEANDPLPPPPPLPHLQYQHLASNPSEQDLVSPIGPGSTLGTSELNNSLGIPSPIATSTNSTSLSHQRPGSSPSLLTSSRTFLSPTTTDTANDVPLDSQPQSELKPGVTRKFSWEQ</sequence>
<keyword evidence="4" id="KW-0472">Membrane</keyword>
<protein>
    <recommendedName>
        <fullName evidence="5">Peptidase A1 domain-containing protein</fullName>
    </recommendedName>
</protein>
<dbReference type="InterPro" id="IPR034164">
    <property type="entry name" value="Pepsin-like_dom"/>
</dbReference>
<dbReference type="GeneID" id="10031247"/>
<dbReference type="VEuPathDB" id="FungiDB:MGYG_00043"/>
<keyword evidence="4" id="KW-0812">Transmembrane</keyword>
<dbReference type="GO" id="GO:0004190">
    <property type="term" value="F:aspartic-type endopeptidase activity"/>
    <property type="evidence" value="ECO:0007669"/>
    <property type="project" value="InterPro"/>
</dbReference>
<dbReference type="STRING" id="535722.E5R2B0"/>
<accession>E5R2B0</accession>
<keyword evidence="7" id="KW-1185">Reference proteome</keyword>
<dbReference type="InterPro" id="IPR001461">
    <property type="entry name" value="Aspartic_peptidase_A1"/>
</dbReference>
<dbReference type="Pfam" id="PF00026">
    <property type="entry name" value="Asp"/>
    <property type="match status" value="1"/>
</dbReference>
<evidence type="ECO:0000256" key="2">
    <source>
        <dbReference type="ARBA" id="ARBA00022801"/>
    </source>
</evidence>
<dbReference type="InParanoid" id="E5R2B0"/>
<dbReference type="InterPro" id="IPR033121">
    <property type="entry name" value="PEPTIDASE_A1"/>
</dbReference>
<evidence type="ECO:0000259" key="5">
    <source>
        <dbReference type="PROSITE" id="PS51767"/>
    </source>
</evidence>
<dbReference type="eggNOG" id="KOG1339">
    <property type="taxonomic scope" value="Eukaryota"/>
</dbReference>
<dbReference type="PANTHER" id="PTHR47966:SF51">
    <property type="entry name" value="BETA-SITE APP-CLEAVING ENZYME, ISOFORM A-RELATED"/>
    <property type="match status" value="1"/>
</dbReference>
<evidence type="ECO:0000313" key="7">
    <source>
        <dbReference type="Proteomes" id="UP000002669"/>
    </source>
</evidence>
<dbReference type="GO" id="GO:0006508">
    <property type="term" value="P:proteolysis"/>
    <property type="evidence" value="ECO:0007669"/>
    <property type="project" value="InterPro"/>
</dbReference>
<dbReference type="PROSITE" id="PS51767">
    <property type="entry name" value="PEPTIDASE_A1"/>
    <property type="match status" value="1"/>
</dbReference>
<feature type="transmembrane region" description="Helical" evidence="4">
    <location>
        <begin position="454"/>
        <end position="477"/>
    </location>
</feature>
<feature type="compositionally biased region" description="Polar residues" evidence="3">
    <location>
        <begin position="602"/>
        <end position="654"/>
    </location>
</feature>
<dbReference type="SUPFAM" id="SSF50630">
    <property type="entry name" value="Acid proteases"/>
    <property type="match status" value="1"/>
</dbReference>
<evidence type="ECO:0000256" key="3">
    <source>
        <dbReference type="SAM" id="MobiDB-lite"/>
    </source>
</evidence>
<dbReference type="InterPro" id="IPR021109">
    <property type="entry name" value="Peptidase_aspartic_dom_sf"/>
</dbReference>
<dbReference type="HOGENOM" id="CLU_009988_1_1_1"/>
<dbReference type="GO" id="GO:0000324">
    <property type="term" value="C:fungal-type vacuole"/>
    <property type="evidence" value="ECO:0007669"/>
    <property type="project" value="TreeGrafter"/>
</dbReference>
<feature type="domain" description="Peptidase A1" evidence="5">
    <location>
        <begin position="63"/>
        <end position="413"/>
    </location>
</feature>
<feature type="region of interest" description="Disordered" evidence="3">
    <location>
        <begin position="587"/>
        <end position="679"/>
    </location>
</feature>
<name>E5R2B0_ARTGP</name>
<dbReference type="EMBL" id="DS989822">
    <property type="protein sequence ID" value="EFQ97000.1"/>
    <property type="molecule type" value="Genomic_DNA"/>
</dbReference>
<keyword evidence="4" id="KW-1133">Transmembrane helix</keyword>
<dbReference type="Proteomes" id="UP000002669">
    <property type="component" value="Unassembled WGS sequence"/>
</dbReference>
<gene>
    <name evidence="6" type="ORF">MGYG_00043</name>
</gene>
<evidence type="ECO:0000256" key="1">
    <source>
        <dbReference type="ARBA" id="ARBA00007447"/>
    </source>
</evidence>
<dbReference type="PANTHER" id="PTHR47966">
    <property type="entry name" value="BETA-SITE APP-CLEAVING ENZYME, ISOFORM A-RELATED"/>
    <property type="match status" value="1"/>
</dbReference>
<dbReference type="Gene3D" id="2.40.70.10">
    <property type="entry name" value="Acid Proteases"/>
    <property type="match status" value="2"/>
</dbReference>
<dbReference type="PRINTS" id="PR00792">
    <property type="entry name" value="PEPSIN"/>
</dbReference>
<evidence type="ECO:0000313" key="6">
    <source>
        <dbReference type="EMBL" id="EFQ97000.1"/>
    </source>
</evidence>
<reference evidence="7" key="1">
    <citation type="journal article" date="2012" name="MBio">
        <title>Comparative genome analysis of Trichophyton rubrum and related dermatophytes reveals candidate genes involved in infection.</title>
        <authorList>
            <person name="Martinez D.A."/>
            <person name="Oliver B.G."/>
            <person name="Graeser Y."/>
            <person name="Goldberg J.M."/>
            <person name="Li W."/>
            <person name="Martinez-Rossi N.M."/>
            <person name="Monod M."/>
            <person name="Shelest E."/>
            <person name="Barton R.C."/>
            <person name="Birch E."/>
            <person name="Brakhage A.A."/>
            <person name="Chen Z."/>
            <person name="Gurr S.J."/>
            <person name="Heiman D."/>
            <person name="Heitman J."/>
            <person name="Kosti I."/>
            <person name="Rossi A."/>
            <person name="Saif S."/>
            <person name="Samalova M."/>
            <person name="Saunders C.W."/>
            <person name="Shea T."/>
            <person name="Summerbell R.C."/>
            <person name="Xu J."/>
            <person name="Young S."/>
            <person name="Zeng Q."/>
            <person name="Birren B.W."/>
            <person name="Cuomo C.A."/>
            <person name="White T.C."/>
        </authorList>
    </citation>
    <scope>NUCLEOTIDE SEQUENCE [LARGE SCALE GENOMIC DNA]</scope>
    <source>
        <strain evidence="7">ATCC MYA-4604 / CBS 118893</strain>
    </source>
</reference>
<keyword evidence="2" id="KW-0378">Hydrolase</keyword>
<dbReference type="RefSeq" id="XP_003175952.1">
    <property type="nucleotide sequence ID" value="XM_003175904.1"/>
</dbReference>
<dbReference type="AlphaFoldDB" id="E5R2B0"/>
<organism evidence="7">
    <name type="scientific">Arthroderma gypseum (strain ATCC MYA-4604 / CBS 118893)</name>
    <name type="common">Microsporum gypseum</name>
    <dbReference type="NCBI Taxonomy" id="535722"/>
    <lineage>
        <taxon>Eukaryota</taxon>
        <taxon>Fungi</taxon>
        <taxon>Dikarya</taxon>
        <taxon>Ascomycota</taxon>
        <taxon>Pezizomycotina</taxon>
        <taxon>Eurotiomycetes</taxon>
        <taxon>Eurotiomycetidae</taxon>
        <taxon>Onygenales</taxon>
        <taxon>Arthrodermataceae</taxon>
        <taxon>Nannizzia</taxon>
    </lineage>
</organism>